<evidence type="ECO:0000313" key="3">
    <source>
        <dbReference type="Proteomes" id="UP000272163"/>
    </source>
</evidence>
<dbReference type="EMBL" id="MG592610">
    <property type="protein sequence ID" value="AUR98000.1"/>
    <property type="molecule type" value="Genomic_DNA"/>
</dbReference>
<name>A0A2I7RWG1_9CAUD</name>
<gene>
    <name evidence="2" type="ORF">NVP1245O_87</name>
</gene>
<keyword evidence="3" id="KW-1185">Reference proteome</keyword>
<protein>
    <submittedName>
        <fullName evidence="2">TMhelix containing protein</fullName>
    </submittedName>
</protein>
<organism evidence="2 3">
    <name type="scientific">Vibrio phage 1.245.O._10N.261.54.C7</name>
    <dbReference type="NCBI Taxonomy" id="1881236"/>
    <lineage>
        <taxon>Viruses</taxon>
        <taxon>Duplodnaviria</taxon>
        <taxon>Heunggongvirae</taxon>
        <taxon>Uroviricota</taxon>
        <taxon>Caudoviricetes</taxon>
        <taxon>Schitoviridae</taxon>
        <taxon>Pariacacavirus</taxon>
        <taxon>Pariacacavirus 1245O</taxon>
    </lineage>
</organism>
<feature type="transmembrane region" description="Helical" evidence="1">
    <location>
        <begin position="17"/>
        <end position="37"/>
    </location>
</feature>
<evidence type="ECO:0000313" key="2">
    <source>
        <dbReference type="EMBL" id="AUR98000.1"/>
    </source>
</evidence>
<sequence>MIELLHALMTFESESKLLHLLGASLWGVTAFALYNLCEWAHR</sequence>
<dbReference type="Proteomes" id="UP000272163">
    <property type="component" value="Segment"/>
</dbReference>
<keyword evidence="1" id="KW-0812">Transmembrane</keyword>
<proteinExistence type="predicted"/>
<accession>A0A2I7RWG1</accession>
<keyword evidence="1" id="KW-1133">Transmembrane helix</keyword>
<reference evidence="2 3" key="1">
    <citation type="submission" date="2017-11" db="EMBL/GenBank/DDBJ databases">
        <title>A major lineage of nontailed dsDNA viruses as unrecognized killers of marine bacteria.</title>
        <authorList>
            <person name="Kauffman K.M."/>
            <person name="Hussain F.A."/>
            <person name="Yang J."/>
            <person name="Arevalo P."/>
            <person name="Brown J.M."/>
            <person name="Chang W.K."/>
            <person name="VanInsberghe D."/>
            <person name="Elsherbini J."/>
            <person name="Cutler M.B."/>
            <person name="Kelly L."/>
            <person name="Polz M.F."/>
        </authorList>
    </citation>
    <scope>NUCLEOTIDE SEQUENCE [LARGE SCALE GENOMIC DNA]</scope>
</reference>
<keyword evidence="1" id="KW-0472">Membrane</keyword>
<evidence type="ECO:0000256" key="1">
    <source>
        <dbReference type="SAM" id="Phobius"/>
    </source>
</evidence>